<organism evidence="1 2">
    <name type="scientific">Paramagnetospirillum kuznetsovii</name>
    <dbReference type="NCBI Taxonomy" id="2053833"/>
    <lineage>
        <taxon>Bacteria</taxon>
        <taxon>Pseudomonadati</taxon>
        <taxon>Pseudomonadota</taxon>
        <taxon>Alphaproteobacteria</taxon>
        <taxon>Rhodospirillales</taxon>
        <taxon>Magnetospirillaceae</taxon>
        <taxon>Paramagnetospirillum</taxon>
    </lineage>
</organism>
<protein>
    <submittedName>
        <fullName evidence="1">DUF721 domain-containing protein</fullName>
    </submittedName>
</protein>
<dbReference type="InterPro" id="IPR010593">
    <property type="entry name" value="DUF1159"/>
</dbReference>
<reference evidence="1 2" key="1">
    <citation type="submission" date="2017-11" db="EMBL/GenBank/DDBJ databases">
        <title>Draft genome sequence of magnetotactic bacterium Magnetospirillum kuznetsovii LBB-42.</title>
        <authorList>
            <person name="Grouzdev D.S."/>
            <person name="Rysina M.S."/>
            <person name="Baslerov R.V."/>
            <person name="Koziaeva V."/>
        </authorList>
    </citation>
    <scope>NUCLEOTIDE SEQUENCE [LARGE SCALE GENOMIC DNA]</scope>
    <source>
        <strain evidence="1 2">LBB-42</strain>
    </source>
</reference>
<evidence type="ECO:0000313" key="1">
    <source>
        <dbReference type="EMBL" id="RAU23065.1"/>
    </source>
</evidence>
<dbReference type="Proteomes" id="UP000251075">
    <property type="component" value="Unassembled WGS sequence"/>
</dbReference>
<evidence type="ECO:0000313" key="2">
    <source>
        <dbReference type="Proteomes" id="UP000251075"/>
    </source>
</evidence>
<proteinExistence type="predicted"/>
<dbReference type="InterPro" id="IPR007922">
    <property type="entry name" value="DciA-like"/>
</dbReference>
<dbReference type="OrthoDB" id="7160947at2"/>
<gene>
    <name evidence="1" type="ORF">CU669_06140</name>
</gene>
<dbReference type="RefSeq" id="WP_112143046.1">
    <property type="nucleotide sequence ID" value="NZ_PGTO01000003.1"/>
</dbReference>
<comment type="caution">
    <text evidence="1">The sequence shown here is derived from an EMBL/GenBank/DDBJ whole genome shotgun (WGS) entry which is preliminary data.</text>
</comment>
<dbReference type="AlphaFoldDB" id="A0A364P1S4"/>
<accession>A0A364P1S4</accession>
<name>A0A364P1S4_9PROT</name>
<dbReference type="PIRSF" id="PIRSF032064">
    <property type="entry name" value="UCP032064"/>
    <property type="match status" value="1"/>
</dbReference>
<sequence>MADSTAQAKKHEDRRTYGMVSVAVPMERVTRPVFGKHGFAGGALVVDWPAIVGSVVASHTLPIRVKFPPKDRAEGSLVVKVDSGAYALEVQHLEPLILERINGYFGWKAVARLKLVQGPLPTPPKKAVKTVVAAQPSPGLAAKLDAVEDPDLREALARLGRRLTNS</sequence>
<keyword evidence="2" id="KW-1185">Reference proteome</keyword>
<dbReference type="EMBL" id="PGTO01000003">
    <property type="protein sequence ID" value="RAU23065.1"/>
    <property type="molecule type" value="Genomic_DNA"/>
</dbReference>
<dbReference type="Pfam" id="PF05258">
    <property type="entry name" value="DciA"/>
    <property type="match status" value="1"/>
</dbReference>